<dbReference type="InterPro" id="IPR001279">
    <property type="entry name" value="Metallo-B-lactamas"/>
</dbReference>
<accession>A0A5C6X814</accession>
<evidence type="ECO:0000256" key="1">
    <source>
        <dbReference type="ARBA" id="ARBA00001947"/>
    </source>
</evidence>
<dbReference type="Proteomes" id="UP000321412">
    <property type="component" value="Unassembled WGS sequence"/>
</dbReference>
<keyword evidence="3" id="KW-0479">Metal-binding</keyword>
<evidence type="ECO:0000256" key="4">
    <source>
        <dbReference type="ARBA" id="ARBA00022801"/>
    </source>
</evidence>
<name>A0A5C6X814_9DELT</name>
<evidence type="ECO:0000256" key="2">
    <source>
        <dbReference type="ARBA" id="ARBA00007749"/>
    </source>
</evidence>
<gene>
    <name evidence="7" type="ORF">FRC98_17385</name>
</gene>
<dbReference type="PANTHER" id="PTHR42978:SF2">
    <property type="entry name" value="102 KBASES UNSTABLE REGION: FROM 1 TO 119443"/>
    <property type="match status" value="1"/>
</dbReference>
<dbReference type="GO" id="GO:0016787">
    <property type="term" value="F:hydrolase activity"/>
    <property type="evidence" value="ECO:0007669"/>
    <property type="project" value="UniProtKB-KW"/>
</dbReference>
<dbReference type="SMART" id="SM00849">
    <property type="entry name" value="Lactamase_B"/>
    <property type="match status" value="1"/>
</dbReference>
<dbReference type="PANTHER" id="PTHR42978">
    <property type="entry name" value="QUORUM-QUENCHING LACTONASE YTNP-RELATED-RELATED"/>
    <property type="match status" value="1"/>
</dbReference>
<dbReference type="GO" id="GO:0046872">
    <property type="term" value="F:metal ion binding"/>
    <property type="evidence" value="ECO:0007669"/>
    <property type="project" value="UniProtKB-KW"/>
</dbReference>
<feature type="domain" description="Metallo-beta-lactamase" evidence="6">
    <location>
        <begin position="33"/>
        <end position="257"/>
    </location>
</feature>
<comment type="cofactor">
    <cofactor evidence="1">
        <name>Zn(2+)</name>
        <dbReference type="ChEBI" id="CHEBI:29105"/>
    </cofactor>
</comment>
<keyword evidence="5" id="KW-0862">Zinc</keyword>
<keyword evidence="8" id="KW-1185">Reference proteome</keyword>
<dbReference type="AlphaFoldDB" id="A0A5C6X814"/>
<organism evidence="7 8">
    <name type="scientific">Lujinxingia vulgaris</name>
    <dbReference type="NCBI Taxonomy" id="2600176"/>
    <lineage>
        <taxon>Bacteria</taxon>
        <taxon>Deltaproteobacteria</taxon>
        <taxon>Bradymonadales</taxon>
        <taxon>Lujinxingiaceae</taxon>
        <taxon>Lujinxingia</taxon>
    </lineage>
</organism>
<evidence type="ECO:0000256" key="3">
    <source>
        <dbReference type="ARBA" id="ARBA00022723"/>
    </source>
</evidence>
<comment type="caution">
    <text evidence="7">The sequence shown here is derived from an EMBL/GenBank/DDBJ whole genome shotgun (WGS) entry which is preliminary data.</text>
</comment>
<comment type="similarity">
    <text evidence="2">Belongs to the metallo-beta-lactamase superfamily.</text>
</comment>
<dbReference type="InterPro" id="IPR051013">
    <property type="entry name" value="MBL_superfamily_lactonases"/>
</dbReference>
<dbReference type="Pfam" id="PF00753">
    <property type="entry name" value="Lactamase_B"/>
    <property type="match status" value="1"/>
</dbReference>
<evidence type="ECO:0000259" key="6">
    <source>
        <dbReference type="SMART" id="SM00849"/>
    </source>
</evidence>
<protein>
    <submittedName>
        <fullName evidence="7">MBL fold metallo-hydrolase</fullName>
    </submittedName>
</protein>
<evidence type="ECO:0000256" key="5">
    <source>
        <dbReference type="ARBA" id="ARBA00022833"/>
    </source>
</evidence>
<sequence length="273" mass="29655">MIESFYLFHCGYIRVPSFTIIAGGGMRRVRLPLLAGVGVHAELGPLLFDAPYGPNGPQNLGGAIGGAMRLFGLKFEPEWAVTERLRAITGCTPEEVAHIILTHLHYDHTGGLPFIKAARCHVRRPEWEFVNNSRGPMIGYARGDLRDLGERVAPFEDAPHFGEDATGLDLLGDGSVCAFSTPGHSPGHASYRLKMADGRHIVFGGDVAFTTTQILGERGLGSMARNVAISKDEVQRSIDELRAHLLKNPTDVLLTSHDLELGERCINEGPIAI</sequence>
<reference evidence="7 8" key="1">
    <citation type="submission" date="2019-08" db="EMBL/GenBank/DDBJ databases">
        <title>Bradymonadales sp. TMQ4.</title>
        <authorList>
            <person name="Liang Q."/>
        </authorList>
    </citation>
    <scope>NUCLEOTIDE SEQUENCE [LARGE SCALE GENOMIC DNA]</scope>
    <source>
        <strain evidence="7 8">TMQ4</strain>
    </source>
</reference>
<dbReference type="RefSeq" id="WP_146982701.1">
    <property type="nucleotide sequence ID" value="NZ_VOSM01000010.1"/>
</dbReference>
<evidence type="ECO:0000313" key="7">
    <source>
        <dbReference type="EMBL" id="TXD35239.1"/>
    </source>
</evidence>
<dbReference type="OrthoDB" id="9773738at2"/>
<proteinExistence type="inferred from homology"/>
<dbReference type="InterPro" id="IPR036866">
    <property type="entry name" value="RibonucZ/Hydroxyglut_hydro"/>
</dbReference>
<evidence type="ECO:0000313" key="8">
    <source>
        <dbReference type="Proteomes" id="UP000321412"/>
    </source>
</evidence>
<dbReference type="SUPFAM" id="SSF56281">
    <property type="entry name" value="Metallo-hydrolase/oxidoreductase"/>
    <property type="match status" value="1"/>
</dbReference>
<dbReference type="Gene3D" id="3.60.15.10">
    <property type="entry name" value="Ribonuclease Z/Hydroxyacylglutathione hydrolase-like"/>
    <property type="match status" value="1"/>
</dbReference>
<keyword evidence="4 7" id="KW-0378">Hydrolase</keyword>
<dbReference type="EMBL" id="VOSM01000010">
    <property type="protein sequence ID" value="TXD35239.1"/>
    <property type="molecule type" value="Genomic_DNA"/>
</dbReference>